<protein>
    <recommendedName>
        <fullName evidence="3">Copia protein</fullName>
    </recommendedName>
</protein>
<dbReference type="Proteomes" id="UP001458880">
    <property type="component" value="Unassembled WGS sequence"/>
</dbReference>
<evidence type="ECO:0000313" key="1">
    <source>
        <dbReference type="EMBL" id="KAK9679765.1"/>
    </source>
</evidence>
<dbReference type="AlphaFoldDB" id="A0AAW1HTI0"/>
<accession>A0AAW1HTI0</accession>
<organism evidence="1 2">
    <name type="scientific">Popillia japonica</name>
    <name type="common">Japanese beetle</name>
    <dbReference type="NCBI Taxonomy" id="7064"/>
    <lineage>
        <taxon>Eukaryota</taxon>
        <taxon>Metazoa</taxon>
        <taxon>Ecdysozoa</taxon>
        <taxon>Arthropoda</taxon>
        <taxon>Hexapoda</taxon>
        <taxon>Insecta</taxon>
        <taxon>Pterygota</taxon>
        <taxon>Neoptera</taxon>
        <taxon>Endopterygota</taxon>
        <taxon>Coleoptera</taxon>
        <taxon>Polyphaga</taxon>
        <taxon>Scarabaeiformia</taxon>
        <taxon>Scarabaeidae</taxon>
        <taxon>Rutelinae</taxon>
        <taxon>Popillia</taxon>
    </lineage>
</organism>
<name>A0AAW1HTI0_POPJA</name>
<dbReference type="GO" id="GO:0071897">
    <property type="term" value="P:DNA biosynthetic process"/>
    <property type="evidence" value="ECO:0007669"/>
    <property type="project" value="UniProtKB-ARBA"/>
</dbReference>
<dbReference type="SUPFAM" id="SSF56672">
    <property type="entry name" value="DNA/RNA polymerases"/>
    <property type="match status" value="1"/>
</dbReference>
<dbReference type="PANTHER" id="PTHR11439">
    <property type="entry name" value="GAG-POL-RELATED RETROTRANSPOSON"/>
    <property type="match status" value="1"/>
</dbReference>
<dbReference type="PANTHER" id="PTHR11439:SF483">
    <property type="entry name" value="PEPTIDE SYNTHASE GLIP-LIKE, PUTATIVE (AFU_ORTHOLOGUE AFUA_3G12920)-RELATED"/>
    <property type="match status" value="1"/>
</dbReference>
<evidence type="ECO:0008006" key="3">
    <source>
        <dbReference type="Google" id="ProtNLM"/>
    </source>
</evidence>
<keyword evidence="2" id="KW-1185">Reference proteome</keyword>
<sequence>MKLEFIKDKEQFLEAYSDADWTNELDDSRSITGKVIKCQHGAISWSSKKQKTVALSTTEAEYMGLSTTCQEVLWLRMLALEIDATAVSQPTIVYCDNKSAIDLAETGAYRQRTKHIDIRHHFLREKIGRRENFNYPYSYG</sequence>
<dbReference type="CDD" id="cd09272">
    <property type="entry name" value="RNase_HI_RT_Ty1"/>
    <property type="match status" value="1"/>
</dbReference>
<proteinExistence type="predicted"/>
<evidence type="ECO:0000313" key="2">
    <source>
        <dbReference type="Proteomes" id="UP001458880"/>
    </source>
</evidence>
<dbReference type="EMBL" id="JASPKY010000979">
    <property type="protein sequence ID" value="KAK9679765.1"/>
    <property type="molecule type" value="Genomic_DNA"/>
</dbReference>
<dbReference type="InterPro" id="IPR043502">
    <property type="entry name" value="DNA/RNA_pol_sf"/>
</dbReference>
<gene>
    <name evidence="1" type="ORF">QE152_g39741</name>
</gene>
<comment type="caution">
    <text evidence="1">The sequence shown here is derived from an EMBL/GenBank/DDBJ whole genome shotgun (WGS) entry which is preliminary data.</text>
</comment>
<reference evidence="1 2" key="1">
    <citation type="journal article" date="2024" name="BMC Genomics">
        <title>De novo assembly and annotation of Popillia japonica's genome with initial clues to its potential as an invasive pest.</title>
        <authorList>
            <person name="Cucini C."/>
            <person name="Boschi S."/>
            <person name="Funari R."/>
            <person name="Cardaioli E."/>
            <person name="Iannotti N."/>
            <person name="Marturano G."/>
            <person name="Paoli F."/>
            <person name="Bruttini M."/>
            <person name="Carapelli A."/>
            <person name="Frati F."/>
            <person name="Nardi F."/>
        </authorList>
    </citation>
    <scope>NUCLEOTIDE SEQUENCE [LARGE SCALE GENOMIC DNA]</scope>
    <source>
        <strain evidence="1">DMR45628</strain>
    </source>
</reference>